<dbReference type="Proteomes" id="UP000460298">
    <property type="component" value="Unassembled WGS sequence"/>
</dbReference>
<organism evidence="1 2">
    <name type="scientific">Leptonema illini</name>
    <dbReference type="NCBI Taxonomy" id="183"/>
    <lineage>
        <taxon>Bacteria</taxon>
        <taxon>Pseudomonadati</taxon>
        <taxon>Spirochaetota</taxon>
        <taxon>Spirochaetia</taxon>
        <taxon>Leptospirales</taxon>
        <taxon>Leptospiraceae</taxon>
        <taxon>Leptonema</taxon>
    </lineage>
</organism>
<name>A0A833GWP2_9LEPT</name>
<evidence type="ECO:0000313" key="2">
    <source>
        <dbReference type="Proteomes" id="UP000460298"/>
    </source>
</evidence>
<protein>
    <recommendedName>
        <fullName evidence="3">N-acetyltransferase domain-containing protein</fullName>
    </recommendedName>
</protein>
<proteinExistence type="predicted"/>
<dbReference type="AlphaFoldDB" id="A0A833GWP2"/>
<reference evidence="1 2" key="1">
    <citation type="submission" date="2019-10" db="EMBL/GenBank/DDBJ databases">
        <title>Extracellular Electron Transfer in a Candidatus Methanoperedens spp. Enrichment Culture.</title>
        <authorList>
            <person name="Berger S."/>
            <person name="Rangel Shaw D."/>
            <person name="Berben T."/>
            <person name="In 'T Zandt M."/>
            <person name="Frank J."/>
            <person name="Reimann J."/>
            <person name="Jetten M.S.M."/>
            <person name="Welte C.U."/>
        </authorList>
    </citation>
    <scope>NUCLEOTIDE SEQUENCE [LARGE SCALE GENOMIC DNA]</scope>
    <source>
        <strain evidence="1">SB12</strain>
    </source>
</reference>
<accession>A0A833GWP2</accession>
<evidence type="ECO:0000313" key="1">
    <source>
        <dbReference type="EMBL" id="KAB2928533.1"/>
    </source>
</evidence>
<comment type="caution">
    <text evidence="1">The sequence shown here is derived from an EMBL/GenBank/DDBJ whole genome shotgun (WGS) entry which is preliminary data.</text>
</comment>
<evidence type="ECO:0008006" key="3">
    <source>
        <dbReference type="Google" id="ProtNLM"/>
    </source>
</evidence>
<dbReference type="EMBL" id="WBUI01000048">
    <property type="protein sequence ID" value="KAB2928533.1"/>
    <property type="molecule type" value="Genomic_DNA"/>
</dbReference>
<gene>
    <name evidence="1" type="ORF">F9K24_21845</name>
</gene>
<sequence length="136" mass="15988">MKEMRQIMKIKGQSSELYTLVAPLVMSVSALRQNNNYPYKTSNRHYWYVLLENKQLRAFIPLEHKDIAYFKIDNYYAPSGTERGELLRELLEAILPEYQSQGRVSAIVQKRDQETFEKAGFSVVRTMKIYVKMELA</sequence>